<feature type="compositionally biased region" description="Polar residues" evidence="1">
    <location>
        <begin position="724"/>
        <end position="739"/>
    </location>
</feature>
<organism evidence="3 4">
    <name type="scientific">Tetrahymena thermophila (strain SB210)</name>
    <dbReference type="NCBI Taxonomy" id="312017"/>
    <lineage>
        <taxon>Eukaryota</taxon>
        <taxon>Sar</taxon>
        <taxon>Alveolata</taxon>
        <taxon>Ciliophora</taxon>
        <taxon>Intramacronucleata</taxon>
        <taxon>Oligohymenophorea</taxon>
        <taxon>Hymenostomatida</taxon>
        <taxon>Tetrahymenina</taxon>
        <taxon>Tetrahymenidae</taxon>
        <taxon>Tetrahymena</taxon>
    </lineage>
</organism>
<feature type="region of interest" description="Disordered" evidence="1">
    <location>
        <begin position="468"/>
        <end position="487"/>
    </location>
</feature>
<dbReference type="EMBL" id="GG662313">
    <property type="protein sequence ID" value="EAS06004.2"/>
    <property type="molecule type" value="Genomic_DNA"/>
</dbReference>
<proteinExistence type="predicted"/>
<feature type="compositionally biased region" description="Low complexity" evidence="1">
    <location>
        <begin position="305"/>
        <end position="315"/>
    </location>
</feature>
<keyword evidence="2" id="KW-0472">Membrane</keyword>
<name>I7MMN0_TETTS</name>
<dbReference type="SUPFAM" id="SSF48371">
    <property type="entry name" value="ARM repeat"/>
    <property type="match status" value="1"/>
</dbReference>
<feature type="region of interest" description="Disordered" evidence="1">
    <location>
        <begin position="305"/>
        <end position="349"/>
    </location>
</feature>
<feature type="transmembrane region" description="Helical" evidence="2">
    <location>
        <begin position="129"/>
        <end position="150"/>
    </location>
</feature>
<dbReference type="Proteomes" id="UP000009168">
    <property type="component" value="Unassembled WGS sequence"/>
</dbReference>
<gene>
    <name evidence="3" type="ORF">TTHERM_00780930</name>
</gene>
<dbReference type="GeneID" id="7830739"/>
<evidence type="ECO:0000256" key="1">
    <source>
        <dbReference type="SAM" id="MobiDB-lite"/>
    </source>
</evidence>
<feature type="compositionally biased region" description="Polar residues" evidence="1">
    <location>
        <begin position="601"/>
        <end position="613"/>
    </location>
</feature>
<evidence type="ECO:0000313" key="4">
    <source>
        <dbReference type="Proteomes" id="UP000009168"/>
    </source>
</evidence>
<reference evidence="4" key="1">
    <citation type="journal article" date="2006" name="PLoS Biol.">
        <title>Macronuclear genome sequence of the ciliate Tetrahymena thermophila, a model eukaryote.</title>
        <authorList>
            <person name="Eisen J.A."/>
            <person name="Coyne R.S."/>
            <person name="Wu M."/>
            <person name="Wu D."/>
            <person name="Thiagarajan M."/>
            <person name="Wortman J.R."/>
            <person name="Badger J.H."/>
            <person name="Ren Q."/>
            <person name="Amedeo P."/>
            <person name="Jones K.M."/>
            <person name="Tallon L.J."/>
            <person name="Delcher A.L."/>
            <person name="Salzberg S.L."/>
            <person name="Silva J.C."/>
            <person name="Haas B.J."/>
            <person name="Majoros W.H."/>
            <person name="Farzad M."/>
            <person name="Carlton J.M."/>
            <person name="Smith R.K. Jr."/>
            <person name="Garg J."/>
            <person name="Pearlman R.E."/>
            <person name="Karrer K.M."/>
            <person name="Sun L."/>
            <person name="Manning G."/>
            <person name="Elde N.C."/>
            <person name="Turkewitz A.P."/>
            <person name="Asai D.J."/>
            <person name="Wilkes D.E."/>
            <person name="Wang Y."/>
            <person name="Cai H."/>
            <person name="Collins K."/>
            <person name="Stewart B.A."/>
            <person name="Lee S.R."/>
            <person name="Wilamowska K."/>
            <person name="Weinberg Z."/>
            <person name="Ruzzo W.L."/>
            <person name="Wloga D."/>
            <person name="Gaertig J."/>
            <person name="Frankel J."/>
            <person name="Tsao C.-C."/>
            <person name="Gorovsky M.A."/>
            <person name="Keeling P.J."/>
            <person name="Waller R.F."/>
            <person name="Patron N.J."/>
            <person name="Cherry J.M."/>
            <person name="Stover N.A."/>
            <person name="Krieger C.J."/>
            <person name="del Toro C."/>
            <person name="Ryder H.F."/>
            <person name="Williamson S.C."/>
            <person name="Barbeau R.A."/>
            <person name="Hamilton E.P."/>
            <person name="Orias E."/>
        </authorList>
    </citation>
    <scope>NUCLEOTIDE SEQUENCE [LARGE SCALE GENOMIC DNA]</scope>
    <source>
        <strain evidence="4">SB210</strain>
    </source>
</reference>
<feature type="region of interest" description="Disordered" evidence="1">
    <location>
        <begin position="975"/>
        <end position="1021"/>
    </location>
</feature>
<feature type="compositionally biased region" description="Polar residues" evidence="1">
    <location>
        <begin position="756"/>
        <end position="771"/>
    </location>
</feature>
<dbReference type="KEGG" id="tet:TTHERM_00780930"/>
<feature type="region of interest" description="Disordered" evidence="1">
    <location>
        <begin position="601"/>
        <end position="620"/>
    </location>
</feature>
<keyword evidence="2 3" id="KW-0812">Transmembrane</keyword>
<feature type="compositionally biased region" description="Basic residues" evidence="1">
    <location>
        <begin position="1118"/>
        <end position="1142"/>
    </location>
</feature>
<feature type="compositionally biased region" description="Polar residues" evidence="1">
    <location>
        <begin position="1008"/>
        <end position="1021"/>
    </location>
</feature>
<feature type="region of interest" description="Disordered" evidence="1">
    <location>
        <begin position="720"/>
        <end position="739"/>
    </location>
</feature>
<keyword evidence="4" id="KW-1185">Reference proteome</keyword>
<protein>
    <submittedName>
        <fullName evidence="3">Transmembrane protein, putative</fullName>
    </submittedName>
</protein>
<keyword evidence="2" id="KW-1133">Transmembrane helix</keyword>
<feature type="transmembrane region" description="Helical" evidence="2">
    <location>
        <begin position="162"/>
        <end position="183"/>
    </location>
</feature>
<feature type="compositionally biased region" description="Basic and acidic residues" evidence="1">
    <location>
        <begin position="468"/>
        <end position="477"/>
    </location>
</feature>
<dbReference type="RefSeq" id="XP_001026249.2">
    <property type="nucleotide sequence ID" value="XM_001026249.3"/>
</dbReference>
<sequence length="1369" mass="158340">MFQNCDQKQNNQQQLRQSLYQKIVLIIQNSNIYKQRKEIFKILFQSVSVSSNALLLTRIRITQLINFCFSFDQTFKFGCSSVFAHLNQMQDIGSSLQEEHYEKNLEQNMNQEQILGFVQNQFKMDSNSLLNTLRIIAPIYLIMSLCFNIIELANKKQKIDILVLFLVLITVSDLIFFNSAYSFSNLKPNRFDSELFNSNISTYNMQFISSKDQEILQYAQSNIFLIANRAIIAYCLITRIVALLINSIKLYKNTKVLQSAKVSSKKIQQAIKLSPRKETTCKNNKKQGEQIQKDGINNQIRKNSLKTSNTKSNSTIQDIKQTQKADNSSKKQKKQKHNQTSTQPQLLKEKQENLDLIKIETNDTLEVINNSPKQNLNKKSKGTTKNVVKSNFDVSAAPQAQDIIQSQKSTQATEVVQFQVEKKNKSTNLKQKDVIQKNSELETLGTNLLDENLKIDSVELSENQIENKLQKSEKEQESSYNQQEKNEIQIQQQQIDINQISKKSEIQNQNSQIYLDSFQNSSTCQIPEIQSSELQQSINSIKSNNLISSPDINSTKSPDMNCSIISPIIGQSNQKQNDTQNRSDILRQNSYESTDFCLNEQTKPQPQQVSMNFSQSQLNEENSINNSISLQSNLINQQQQQQQEVNSSDQNKLNQQLGDQLIIEQVNEELRKKWILKQKAAKLQKKNLNSSSTTLQSIQENSIHNNSNFINQSQLSQNDNNLSYIQGGNNYQSHNNNLSSHDQQFLQDDLDISTNDESNFNSINSNYDGQMNTKQNNNTTNLKSLSQHLLNQQAQFTLAQKQQQQYQQQISQQDYIRNNAQQHFEQTGFNDILNQETQCYYQSYAEQQYHEEQYYSSDNISRTPSSRTSGLRTCGSKNVQFKHNQYFEDSYQDPSQKCFEEFVKMNQCNINKQQYGQNGGQQNQQGQHPFQFYYEDEEQCQGQESKTPFEIFYDQQCMIDEDYDEEEELDQFQENFEDDDDDDEDDEEYNEDEDDDDEDEDEEEENQNTKNQFKLNTNGKGASNDQMKFLSLNKNAGFNTYQECGGVESITDNNSTLIQSQLQNTEIYSLDELKSHLGDYLDMMNDSQLTNNDMCMKKCDLNLSMSGTYTASEDGAKIKKKKKKSKEQKRKRRCKRKLKKRLERSMMESDTQSVLGSEKTDLNNSINPVAIPSTVANTKKKQNNNKNNQNKNPRKKQGNNNKLFYGDQMTNQFSNCSGYSLKRMLDENLLEYFTFTVTLSQGVAVNIYITDFYQFDEQFEMQSCIYGIDSSTILDLKINLIFEILTQNLYPNMNNFFEHLIGNYSMAKMPTSFTQQSLKKYVSQDSSELTEMADQYLVESNLAAFLTESMHNNFSQESNFYDSQLILSQ</sequence>
<accession>I7MMN0</accession>
<evidence type="ECO:0000256" key="2">
    <source>
        <dbReference type="SAM" id="Phobius"/>
    </source>
</evidence>
<dbReference type="InterPro" id="IPR016024">
    <property type="entry name" value="ARM-type_fold"/>
</dbReference>
<evidence type="ECO:0000313" key="3">
    <source>
        <dbReference type="EMBL" id="EAS06004.2"/>
    </source>
</evidence>
<feature type="transmembrane region" description="Helical" evidence="2">
    <location>
        <begin position="223"/>
        <end position="245"/>
    </location>
</feature>
<feature type="region of interest" description="Disordered" evidence="1">
    <location>
        <begin position="756"/>
        <end position="778"/>
    </location>
</feature>
<dbReference type="InParanoid" id="I7MMN0"/>
<feature type="region of interest" description="Disordered" evidence="1">
    <location>
        <begin position="1113"/>
        <end position="1203"/>
    </location>
</feature>
<dbReference type="HOGENOM" id="CLU_256475_0_0_1"/>
<feature type="compositionally biased region" description="Acidic residues" evidence="1">
    <location>
        <begin position="975"/>
        <end position="1006"/>
    </location>
</feature>